<gene>
    <name evidence="5" type="ORF">GCM10010238_13140</name>
</gene>
<accession>A0A918LAF6</accession>
<keyword evidence="2" id="KW-0812">Transmembrane</keyword>
<evidence type="ECO:0000313" key="6">
    <source>
        <dbReference type="Proteomes" id="UP000653493"/>
    </source>
</evidence>
<evidence type="ECO:0000256" key="1">
    <source>
        <dbReference type="SAM" id="MobiDB-lite"/>
    </source>
</evidence>
<feature type="transmembrane region" description="Helical" evidence="2">
    <location>
        <begin position="66"/>
        <end position="85"/>
    </location>
</feature>
<reference evidence="5" key="1">
    <citation type="journal article" date="2014" name="Int. J. Syst. Evol. Microbiol.">
        <title>Complete genome sequence of Corynebacterium casei LMG S-19264T (=DSM 44701T), isolated from a smear-ripened cheese.</title>
        <authorList>
            <consortium name="US DOE Joint Genome Institute (JGI-PGF)"/>
            <person name="Walter F."/>
            <person name="Albersmeier A."/>
            <person name="Kalinowski J."/>
            <person name="Ruckert C."/>
        </authorList>
    </citation>
    <scope>NUCLEOTIDE SEQUENCE</scope>
    <source>
        <strain evidence="5">JCM 4234</strain>
    </source>
</reference>
<evidence type="ECO:0000259" key="4">
    <source>
        <dbReference type="Pfam" id="PF13845"/>
    </source>
</evidence>
<keyword evidence="2" id="KW-0472">Membrane</keyword>
<evidence type="ECO:0000256" key="2">
    <source>
        <dbReference type="SAM" id="Phobius"/>
    </source>
</evidence>
<comment type="caution">
    <text evidence="5">The sequence shown here is derived from an EMBL/GenBank/DDBJ whole genome shotgun (WGS) entry which is preliminary data.</text>
</comment>
<organism evidence="5 6">
    <name type="scientific">Streptomyces griseoviridis</name>
    <dbReference type="NCBI Taxonomy" id="45398"/>
    <lineage>
        <taxon>Bacteria</taxon>
        <taxon>Bacillati</taxon>
        <taxon>Actinomycetota</taxon>
        <taxon>Actinomycetes</taxon>
        <taxon>Kitasatosporales</taxon>
        <taxon>Streptomycetaceae</taxon>
        <taxon>Streptomyces</taxon>
    </lineage>
</organism>
<protein>
    <submittedName>
        <fullName evidence="5">Membrane protein</fullName>
    </submittedName>
</protein>
<dbReference type="InterPro" id="IPR025241">
    <property type="entry name" value="DUF4190"/>
</dbReference>
<dbReference type="AlphaFoldDB" id="A0A918LAF6"/>
<feature type="domain" description="Septum formation-related" evidence="4">
    <location>
        <begin position="99"/>
        <end position="208"/>
    </location>
</feature>
<feature type="transmembrane region" description="Helical" evidence="2">
    <location>
        <begin position="29"/>
        <end position="54"/>
    </location>
</feature>
<proteinExistence type="predicted"/>
<feature type="region of interest" description="Disordered" evidence="1">
    <location>
        <begin position="346"/>
        <end position="371"/>
    </location>
</feature>
<feature type="domain" description="DUF4190" evidence="3">
    <location>
        <begin position="30"/>
        <end position="85"/>
    </location>
</feature>
<evidence type="ECO:0000313" key="5">
    <source>
        <dbReference type="EMBL" id="GGS26150.1"/>
    </source>
</evidence>
<dbReference type="Pfam" id="PF13845">
    <property type="entry name" value="Septum_form"/>
    <property type="match status" value="1"/>
</dbReference>
<feature type="compositionally biased region" description="Acidic residues" evidence="1">
    <location>
        <begin position="353"/>
        <end position="371"/>
    </location>
</feature>
<reference evidence="5" key="2">
    <citation type="submission" date="2020-09" db="EMBL/GenBank/DDBJ databases">
        <authorList>
            <person name="Sun Q."/>
            <person name="Ohkuma M."/>
        </authorList>
    </citation>
    <scope>NUCLEOTIDE SEQUENCE</scope>
    <source>
        <strain evidence="5">JCM 4234</strain>
    </source>
</reference>
<evidence type="ECO:0000259" key="3">
    <source>
        <dbReference type="Pfam" id="PF13828"/>
    </source>
</evidence>
<dbReference type="Pfam" id="PF13828">
    <property type="entry name" value="DUF4190"/>
    <property type="match status" value="1"/>
</dbReference>
<sequence>MPVSIPPPPHPVWGQPSYGPPRPAPVNGVAISALVLGLLCFLPAVGLVLGLIALTQIKRRGERGKGFAVAGTVLSSAGLVLWAVALTTGGASAFWEGFKGAATGEGTAYSLETGQCFDTPDGSLQGVTYDVEEVPCAGAHDGEVFAVFDLPEGPFPGDDPVGETADDRCYALRSGYAMDTWAVPGNVDVYYLTPTRQSWRLGDREVTCLFGGAEEGDVLTGSLRNDETTLDADQLAFLRAAALLDEAVGSEPLTSYVEDDLPGYRKWAGRMADALAGQAAGLREHTWPAAAERPVADLAEDLDAARKEWAGAARATDADTFYVHYDTGYELLAPSGSVTARKALGLATTPPSYEDDGEEEGGTEGDPGFEV</sequence>
<dbReference type="Proteomes" id="UP000653493">
    <property type="component" value="Unassembled WGS sequence"/>
</dbReference>
<keyword evidence="6" id="KW-1185">Reference proteome</keyword>
<dbReference type="EMBL" id="BMSL01000002">
    <property type="protein sequence ID" value="GGS26150.1"/>
    <property type="molecule type" value="Genomic_DNA"/>
</dbReference>
<name>A0A918LAF6_STRGD</name>
<keyword evidence="2" id="KW-1133">Transmembrane helix</keyword>
<dbReference type="InterPro" id="IPR026004">
    <property type="entry name" value="Septum_form"/>
</dbReference>